<sequence length="320" mass="36949">MKPITFYDFDLQLPAAKRWGAIFDAHSDYLPKLQTNLRNILNQFGLLPSLIKPIYNMTSESNILYYDEIRYIAERVGFSPFEALLMQLIYETSSACTATVLNIGTKKFFFRTMDWPMLFLKDITIGLNIKRGSKLIGKVTTWLGYVGFLTATNTTNNYTVVINYRQTKKINLTSLASNLYRTISMNWPIGYLVRHIIENSFDIVAAKNSLETAPLISPCYITFYVPDHQSYIITRDSDKSVDTRIDNLIQTNCDWNKTEPNILWSLERIESIKKIQKIIDESIDDLSSSEILTLLLKYPVLNEETVYVHYQYGNEFATIV</sequence>
<protein>
    <submittedName>
        <fullName evidence="1">Mg760 protein</fullName>
    </submittedName>
</protein>
<accession>A0A6N1NMS2</accession>
<reference evidence="1" key="2">
    <citation type="journal article" date="2018" name="Nat. Commun.">
        <title>Tailed giant Tupanvirus possesses the most complete translational apparatus of the known virosphere.</title>
        <authorList>
            <person name="Abrahao J."/>
            <person name="Silva L."/>
            <person name="Silva L.S."/>
            <person name="Khalil J.Y.B."/>
            <person name="Rodrigues R."/>
            <person name="Arantes T."/>
            <person name="Assis F."/>
            <person name="Boratto P."/>
            <person name="Andrade M."/>
            <person name="Kroon E.G."/>
            <person name="Ribeiro B."/>
            <person name="Bergier I."/>
            <person name="Seligmann H."/>
            <person name="Ghigo E."/>
            <person name="Colson P."/>
            <person name="Levasseur A."/>
            <person name="Kroemer G."/>
            <person name="Raoult D."/>
            <person name="La Scola B."/>
        </authorList>
    </citation>
    <scope>NUCLEOTIDE SEQUENCE [LARGE SCALE GENOMIC DNA]</scope>
    <source>
        <strain evidence="1">Deep ocean</strain>
    </source>
</reference>
<evidence type="ECO:0000313" key="1">
    <source>
        <dbReference type="EMBL" id="QKU33438.1"/>
    </source>
</evidence>
<proteinExistence type="predicted"/>
<dbReference type="GO" id="GO:0016810">
    <property type="term" value="F:hydrolase activity, acting on carbon-nitrogen (but not peptide) bonds"/>
    <property type="evidence" value="ECO:0007669"/>
    <property type="project" value="TreeGrafter"/>
</dbReference>
<dbReference type="PANTHER" id="PTHR28583:SF4">
    <property type="entry name" value="N-ACYLETHANOLAMINE-HYDROLYZING ACID AMIDASE"/>
    <property type="match status" value="1"/>
</dbReference>
<reference evidence="1" key="1">
    <citation type="submission" date="2017-06" db="EMBL/GenBank/DDBJ databases">
        <authorList>
            <person name="Assis F.L."/>
            <person name="Abrahao J.S."/>
            <person name="Silva L."/>
            <person name="Khalil J.B."/>
            <person name="Rodrigues R."/>
            <person name="Silva L.S."/>
            <person name="Boratto P."/>
            <person name="Andrade M."/>
            <person name="Kroon E.G."/>
            <person name="Ribeiro B."/>
            <person name="Bergier I."/>
            <person name="Seligmann H."/>
            <person name="Ghigo E."/>
            <person name="Colson P."/>
            <person name="Levasseur A."/>
            <person name="Raoult D."/>
            <person name="Scola B.L."/>
        </authorList>
    </citation>
    <scope>NUCLEOTIDE SEQUENCE</scope>
    <source>
        <strain evidence="1">Deep ocean</strain>
    </source>
</reference>
<name>A0A6N1NMS2_9VIRU</name>
<organism evidence="1">
    <name type="scientific">Tupanvirus deep ocean</name>
    <dbReference type="NCBI Taxonomy" id="2126984"/>
    <lineage>
        <taxon>Viruses</taxon>
        <taxon>Varidnaviria</taxon>
        <taxon>Bamfordvirae</taxon>
        <taxon>Nucleocytoviricota</taxon>
        <taxon>Megaviricetes</taxon>
        <taxon>Imitervirales</taxon>
        <taxon>Mimiviridae</taxon>
        <taxon>Megamimivirinae</taxon>
        <taxon>Tupanvirus</taxon>
        <taxon>Tupanvirus altamarinense</taxon>
    </lineage>
</organism>
<dbReference type="EMBL" id="MF405918">
    <property type="protein sequence ID" value="QKU33438.1"/>
    <property type="molecule type" value="Genomic_DNA"/>
</dbReference>
<dbReference type="PANTHER" id="PTHR28583">
    <property type="entry name" value="ACID AMIDASE"/>
    <property type="match status" value="1"/>
</dbReference>
<dbReference type="KEGG" id="vg:80516727"/>
<dbReference type="RefSeq" id="YP_010780036.1">
    <property type="nucleotide sequence ID" value="NC_075038.1"/>
</dbReference>
<dbReference type="GeneID" id="80516727"/>